<evidence type="ECO:0000313" key="2">
    <source>
        <dbReference type="Proteomes" id="UP001374893"/>
    </source>
</evidence>
<protein>
    <submittedName>
        <fullName evidence="1">Conjugal transfer coupling protein traG</fullName>
    </submittedName>
</protein>
<dbReference type="RefSeq" id="WP_338687838.1">
    <property type="nucleotide sequence ID" value="NZ_AP024702.1"/>
</dbReference>
<reference evidence="1 2" key="1">
    <citation type="submission" date="2021-06" db="EMBL/GenBank/DDBJ databases">
        <title>Complete genome of Haloferula helveola possessing various polysaccharide degrading enzymes.</title>
        <authorList>
            <person name="Takami H."/>
            <person name="Huang C."/>
            <person name="Hamasaki K."/>
        </authorList>
    </citation>
    <scope>NUCLEOTIDE SEQUENCE [LARGE SCALE GENOMIC DNA]</scope>
    <source>
        <strain evidence="1 2">CN-1</strain>
    </source>
</reference>
<dbReference type="InterPro" id="IPR021848">
    <property type="entry name" value="HODM_asu-like"/>
</dbReference>
<proteinExistence type="predicted"/>
<accession>A0ABM7R9Z6</accession>
<dbReference type="EMBL" id="AP024702">
    <property type="protein sequence ID" value="BCX46330.1"/>
    <property type="molecule type" value="Genomic_DNA"/>
</dbReference>
<evidence type="ECO:0000313" key="1">
    <source>
        <dbReference type="EMBL" id="BCX46330.1"/>
    </source>
</evidence>
<name>A0ABM7R9Z6_9BACT</name>
<gene>
    <name evidence="1" type="ORF">HAHE_02380</name>
</gene>
<dbReference type="Proteomes" id="UP001374893">
    <property type="component" value="Chromosome"/>
</dbReference>
<organism evidence="1 2">
    <name type="scientific">Haloferula helveola</name>
    <dbReference type="NCBI Taxonomy" id="490095"/>
    <lineage>
        <taxon>Bacteria</taxon>
        <taxon>Pseudomonadati</taxon>
        <taxon>Verrucomicrobiota</taxon>
        <taxon>Verrucomicrobiia</taxon>
        <taxon>Verrucomicrobiales</taxon>
        <taxon>Verrucomicrobiaceae</taxon>
        <taxon>Haloferula</taxon>
    </lineage>
</organism>
<keyword evidence="2" id="KW-1185">Reference proteome</keyword>
<sequence length="273" mass="30581">MSDAGDEPFWRRLFAPGSFEWAFKMRAGDARSFFAPADPDGRLLRERAERLDRHPERYAGSTEEGRPLIAEMWKLAAGWGQVDAPGDGDAGIHALSRQWEPDLLVMDHAHSSMVAGAVCFPSSWSLRHALGKPVEEIHAFVPQLNPQIGERIRRFLASLSPGKSFRRENWGLTRSGEYDYHPDLGRRRLDESVGLDEVFLRVEHQLFTGIPGGVLMGLRIEVCPLLELSEDREVWSCLSEKLRTMPDDVAGYKGIAAAQRAIVAQMEETGKLS</sequence>
<dbReference type="Pfam" id="PF11927">
    <property type="entry name" value="HODM_asu-like"/>
    <property type="match status" value="1"/>
</dbReference>